<dbReference type="GO" id="GO:0005975">
    <property type="term" value="P:carbohydrate metabolic process"/>
    <property type="evidence" value="ECO:0007669"/>
    <property type="project" value="UniProtKB-ARBA"/>
</dbReference>
<dbReference type="EMBL" id="DVLU01000044">
    <property type="protein sequence ID" value="HIT85208.1"/>
    <property type="molecule type" value="Genomic_DNA"/>
</dbReference>
<feature type="signal peptide" evidence="2">
    <location>
        <begin position="1"/>
        <end position="26"/>
    </location>
</feature>
<keyword evidence="1" id="KW-0378">Hydrolase</keyword>
<protein>
    <submittedName>
        <fullName evidence="3">Uncharacterized protein</fullName>
    </submittedName>
</protein>
<dbReference type="Gene3D" id="3.30.379.10">
    <property type="entry name" value="Chitobiase/beta-hexosaminidase domain 2-like"/>
    <property type="match status" value="1"/>
</dbReference>
<evidence type="ECO:0000256" key="1">
    <source>
        <dbReference type="ARBA" id="ARBA00022801"/>
    </source>
</evidence>
<accession>A0A9D1H2S9</accession>
<sequence length="137" mass="14082">MKKNIILCMLEAAMLASLLPAASVSAESVNINNSVSGYISLSQGIKIAGADKSPVISIDEHDFDGVKIAAENMAKDIESVTGVKAQLTVSSAEQADTPLSTDASIADIDLSGGTMTISGYESLTKEGRGIIAVYDSG</sequence>
<dbReference type="GO" id="GO:0016787">
    <property type="term" value="F:hydrolase activity"/>
    <property type="evidence" value="ECO:0007669"/>
    <property type="project" value="UniProtKB-KW"/>
</dbReference>
<reference evidence="3" key="1">
    <citation type="submission" date="2020-10" db="EMBL/GenBank/DDBJ databases">
        <authorList>
            <person name="Gilroy R."/>
        </authorList>
    </citation>
    <scope>NUCLEOTIDE SEQUENCE</scope>
    <source>
        <strain evidence="3">CHK181-108</strain>
    </source>
</reference>
<evidence type="ECO:0000313" key="3">
    <source>
        <dbReference type="EMBL" id="HIT85208.1"/>
    </source>
</evidence>
<dbReference type="Proteomes" id="UP000824165">
    <property type="component" value="Unassembled WGS sequence"/>
</dbReference>
<name>A0A9D1H2S9_9FIRM</name>
<evidence type="ECO:0000256" key="2">
    <source>
        <dbReference type="SAM" id="SignalP"/>
    </source>
</evidence>
<proteinExistence type="predicted"/>
<dbReference type="InterPro" id="IPR029018">
    <property type="entry name" value="Hex-like_dom2"/>
</dbReference>
<dbReference type="AlphaFoldDB" id="A0A9D1H2S9"/>
<keyword evidence="2" id="KW-0732">Signal</keyword>
<organism evidence="3 4">
    <name type="scientific">Candidatus Ornithomonoglobus intestinigallinarum</name>
    <dbReference type="NCBI Taxonomy" id="2840894"/>
    <lineage>
        <taxon>Bacteria</taxon>
        <taxon>Bacillati</taxon>
        <taxon>Bacillota</taxon>
        <taxon>Clostridia</taxon>
        <taxon>Candidatus Ornithomonoglobus</taxon>
    </lineage>
</organism>
<comment type="caution">
    <text evidence="3">The sequence shown here is derived from an EMBL/GenBank/DDBJ whole genome shotgun (WGS) entry which is preliminary data.</text>
</comment>
<feature type="chain" id="PRO_5039499003" evidence="2">
    <location>
        <begin position="27"/>
        <end position="137"/>
    </location>
</feature>
<reference evidence="3" key="2">
    <citation type="journal article" date="2021" name="PeerJ">
        <title>Extensive microbial diversity within the chicken gut microbiome revealed by metagenomics and culture.</title>
        <authorList>
            <person name="Gilroy R."/>
            <person name="Ravi A."/>
            <person name="Getino M."/>
            <person name="Pursley I."/>
            <person name="Horton D.L."/>
            <person name="Alikhan N.F."/>
            <person name="Baker D."/>
            <person name="Gharbi K."/>
            <person name="Hall N."/>
            <person name="Watson M."/>
            <person name="Adriaenssens E.M."/>
            <person name="Foster-Nyarko E."/>
            <person name="Jarju S."/>
            <person name="Secka A."/>
            <person name="Antonio M."/>
            <person name="Oren A."/>
            <person name="Chaudhuri R.R."/>
            <person name="La Ragione R."/>
            <person name="Hildebrand F."/>
            <person name="Pallen M.J."/>
        </authorList>
    </citation>
    <scope>NUCLEOTIDE SEQUENCE</scope>
    <source>
        <strain evidence="3">CHK181-108</strain>
    </source>
</reference>
<evidence type="ECO:0000313" key="4">
    <source>
        <dbReference type="Proteomes" id="UP000824165"/>
    </source>
</evidence>
<gene>
    <name evidence="3" type="ORF">IAA60_04780</name>
</gene>